<comment type="caution">
    <text evidence="1">The sequence shown here is derived from an EMBL/GenBank/DDBJ whole genome shotgun (WGS) entry which is preliminary data.</text>
</comment>
<accession>A0ACC0GAG6</accession>
<dbReference type="Proteomes" id="UP001060215">
    <property type="component" value="Chromosome 10"/>
</dbReference>
<evidence type="ECO:0000313" key="2">
    <source>
        <dbReference type="Proteomes" id="UP001060215"/>
    </source>
</evidence>
<evidence type="ECO:0000313" key="1">
    <source>
        <dbReference type="EMBL" id="KAI7997829.1"/>
    </source>
</evidence>
<organism evidence="1 2">
    <name type="scientific">Camellia lanceoleosa</name>
    <dbReference type="NCBI Taxonomy" id="1840588"/>
    <lineage>
        <taxon>Eukaryota</taxon>
        <taxon>Viridiplantae</taxon>
        <taxon>Streptophyta</taxon>
        <taxon>Embryophyta</taxon>
        <taxon>Tracheophyta</taxon>
        <taxon>Spermatophyta</taxon>
        <taxon>Magnoliopsida</taxon>
        <taxon>eudicotyledons</taxon>
        <taxon>Gunneridae</taxon>
        <taxon>Pentapetalae</taxon>
        <taxon>asterids</taxon>
        <taxon>Ericales</taxon>
        <taxon>Theaceae</taxon>
        <taxon>Camellia</taxon>
    </lineage>
</organism>
<sequence>MWVIYGDGNDWITLLVRERERESFEEEEEEEEEEDEHRHHKDLKPSTQRIDRNPPFTKTVTNFNTLDYLRLSTITGISVTVGYLSGIKPNIRGPLMVTGGLIGLMGGFMYAYQNSAGRLMGFFPNEGEVHLELLYYPFGMKNGFTNPFASNFSMTSLEKFLKSGVEGKEASENGMDVKHKRREVIVRVVSS</sequence>
<gene>
    <name evidence="1" type="ORF">LOK49_LG10G02531</name>
</gene>
<proteinExistence type="predicted"/>
<dbReference type="EMBL" id="CM045767">
    <property type="protein sequence ID" value="KAI7997829.1"/>
    <property type="molecule type" value="Genomic_DNA"/>
</dbReference>
<reference evidence="1 2" key="1">
    <citation type="journal article" date="2022" name="Plant J.">
        <title>Chromosome-level genome of Camellia lanceoleosa provides a valuable resource for understanding genome evolution and self-incompatibility.</title>
        <authorList>
            <person name="Gong W."/>
            <person name="Xiao S."/>
            <person name="Wang L."/>
            <person name="Liao Z."/>
            <person name="Chang Y."/>
            <person name="Mo W."/>
            <person name="Hu G."/>
            <person name="Li W."/>
            <person name="Zhao G."/>
            <person name="Zhu H."/>
            <person name="Hu X."/>
            <person name="Ji K."/>
            <person name="Xiang X."/>
            <person name="Song Q."/>
            <person name="Yuan D."/>
            <person name="Jin S."/>
            <person name="Zhang L."/>
        </authorList>
    </citation>
    <scope>NUCLEOTIDE SEQUENCE [LARGE SCALE GENOMIC DNA]</scope>
    <source>
        <strain evidence="1">SQ_2022a</strain>
    </source>
</reference>
<name>A0ACC0GAG6_9ERIC</name>
<keyword evidence="2" id="KW-1185">Reference proteome</keyword>
<protein>
    <submittedName>
        <fullName evidence="1">Synaptotagmin-4</fullName>
    </submittedName>
</protein>